<dbReference type="Gramene" id="ESQ46331">
    <property type="protein sequence ID" value="ESQ46331"/>
    <property type="gene ID" value="EUTSA_v10000711mg"/>
</dbReference>
<keyword evidence="4" id="KW-0804">Transcription</keyword>
<evidence type="ECO:0000313" key="6">
    <source>
        <dbReference type="EMBL" id="ESQ46331.1"/>
    </source>
</evidence>
<evidence type="ECO:0000313" key="7">
    <source>
        <dbReference type="Proteomes" id="UP000030689"/>
    </source>
</evidence>
<keyword evidence="7" id="KW-1185">Reference proteome</keyword>
<dbReference type="InterPro" id="IPR015300">
    <property type="entry name" value="DNA-bd_pseudobarrel_sf"/>
</dbReference>
<name>V4NJ66_EUTSA</name>
<evidence type="ECO:0000256" key="4">
    <source>
        <dbReference type="ARBA" id="ARBA00023163"/>
    </source>
</evidence>
<comment type="subcellular location">
    <subcellularLocation>
        <location evidence="1">Nucleus</location>
    </subcellularLocation>
</comment>
<dbReference type="SUPFAM" id="SSF101936">
    <property type="entry name" value="DNA-binding pseudobarrel domain"/>
    <property type="match status" value="1"/>
</dbReference>
<dbReference type="PANTHER" id="PTHR34269">
    <property type="entry name" value="TRANSCRIPTION FACTOR B3-DOMAIN FAMILY-RELATED"/>
    <property type="match status" value="1"/>
</dbReference>
<keyword evidence="3" id="KW-0238">DNA-binding</keyword>
<gene>
    <name evidence="6" type="ORF">EUTSA_v10000711mg</name>
</gene>
<evidence type="ECO:0000256" key="5">
    <source>
        <dbReference type="ARBA" id="ARBA00023242"/>
    </source>
</evidence>
<reference evidence="6 7" key="1">
    <citation type="journal article" date="2013" name="Front. Plant Sci.">
        <title>The Reference Genome of the Halophytic Plant Eutrema salsugineum.</title>
        <authorList>
            <person name="Yang R."/>
            <person name="Jarvis D.E."/>
            <person name="Chen H."/>
            <person name="Beilstein M.A."/>
            <person name="Grimwood J."/>
            <person name="Jenkins J."/>
            <person name="Shu S."/>
            <person name="Prochnik S."/>
            <person name="Xin M."/>
            <person name="Ma C."/>
            <person name="Schmutz J."/>
            <person name="Wing R.A."/>
            <person name="Mitchell-Olds T."/>
            <person name="Schumaker K.S."/>
            <person name="Wang X."/>
        </authorList>
    </citation>
    <scope>NUCLEOTIDE SEQUENCE [LARGE SCALE GENOMIC DNA]</scope>
</reference>
<evidence type="ECO:0008006" key="8">
    <source>
        <dbReference type="Google" id="ProtNLM"/>
    </source>
</evidence>
<dbReference type="Proteomes" id="UP000030689">
    <property type="component" value="Unassembled WGS sequence"/>
</dbReference>
<dbReference type="InterPro" id="IPR051442">
    <property type="entry name" value="B3_domain"/>
</dbReference>
<proteinExistence type="predicted"/>
<dbReference type="OMA" id="TNTDYVH"/>
<dbReference type="AlphaFoldDB" id="V4NJ66"/>
<keyword evidence="2" id="KW-0805">Transcription regulation</keyword>
<dbReference type="PANTHER" id="PTHR34269:SF15">
    <property type="entry name" value="TF-B3 DOMAIN-CONTAINING PROTEIN"/>
    <property type="match status" value="1"/>
</dbReference>
<dbReference type="Gene3D" id="2.40.330.10">
    <property type="entry name" value="DNA-binding pseudobarrel domain"/>
    <property type="match status" value="1"/>
</dbReference>
<dbReference type="GO" id="GO:0005634">
    <property type="term" value="C:nucleus"/>
    <property type="evidence" value="ECO:0007669"/>
    <property type="project" value="UniProtKB-SubCell"/>
</dbReference>
<evidence type="ECO:0000256" key="3">
    <source>
        <dbReference type="ARBA" id="ARBA00023125"/>
    </source>
</evidence>
<keyword evidence="5" id="KW-0539">Nucleus</keyword>
<dbReference type="EMBL" id="KI517426">
    <property type="protein sequence ID" value="ESQ46331.1"/>
    <property type="molecule type" value="Genomic_DNA"/>
</dbReference>
<dbReference type="GO" id="GO:0003677">
    <property type="term" value="F:DNA binding"/>
    <property type="evidence" value="ECO:0007669"/>
    <property type="project" value="UniProtKB-KW"/>
</dbReference>
<protein>
    <recommendedName>
        <fullName evidence="8">TF-B3 domain-containing protein</fullName>
    </recommendedName>
</protein>
<sequence>MNYYCEYRIDPAMIISKKLSKSDLDGNVKLSKKQVISVLRKMKGVTQETLQNGIEVKVLNTAEADPNTNYRGDEYTVTLRCIGNNKFYFGVCWSTMKHSMDLNEGETLKLYWDYLEEAFIVLNIPYLVIDDDVI</sequence>
<dbReference type="OrthoDB" id="1037992at2759"/>
<accession>V4NJ66</accession>
<evidence type="ECO:0000256" key="2">
    <source>
        <dbReference type="ARBA" id="ARBA00023015"/>
    </source>
</evidence>
<dbReference type="KEGG" id="eus:EUTSA_v10000711mg"/>
<organism evidence="6 7">
    <name type="scientific">Eutrema salsugineum</name>
    <name type="common">Saltwater cress</name>
    <name type="synonym">Sisymbrium salsugineum</name>
    <dbReference type="NCBI Taxonomy" id="72664"/>
    <lineage>
        <taxon>Eukaryota</taxon>
        <taxon>Viridiplantae</taxon>
        <taxon>Streptophyta</taxon>
        <taxon>Embryophyta</taxon>
        <taxon>Tracheophyta</taxon>
        <taxon>Spermatophyta</taxon>
        <taxon>Magnoliopsida</taxon>
        <taxon>eudicotyledons</taxon>
        <taxon>Gunneridae</taxon>
        <taxon>Pentapetalae</taxon>
        <taxon>rosids</taxon>
        <taxon>malvids</taxon>
        <taxon>Brassicales</taxon>
        <taxon>Brassicaceae</taxon>
        <taxon>Eutremeae</taxon>
        <taxon>Eutrema</taxon>
    </lineage>
</organism>
<evidence type="ECO:0000256" key="1">
    <source>
        <dbReference type="ARBA" id="ARBA00004123"/>
    </source>
</evidence>